<dbReference type="EMBL" id="SNRW01021149">
    <property type="protein sequence ID" value="KAA6364851.1"/>
    <property type="molecule type" value="Genomic_DNA"/>
</dbReference>
<proteinExistence type="predicted"/>
<dbReference type="AlphaFoldDB" id="A0A5J4U4F3"/>
<evidence type="ECO:0000313" key="1">
    <source>
        <dbReference type="EMBL" id="KAA6364851.1"/>
    </source>
</evidence>
<sequence>MKHLTPQKQMNVFVNQVNHNKNVHVLKLEIFVMNVQIFLKLVMIQQLIQVIFLYQDVLVMAMMILKEEQSVQLQLNVQMIKQIRNAYVLQNINLQVAFVHNYIIHKNVFVIKVQMHYSHIIFAPLQRPVQDHKEMMNKQHKDNAHVDLDIIHLVVFAKIQKILIASVHLILDLYVPVIGMQGHETIEEHNLVI</sequence>
<protein>
    <submittedName>
        <fullName evidence="1">Uncharacterized protein</fullName>
    </submittedName>
</protein>
<organism evidence="1 2">
    <name type="scientific">Streblomastix strix</name>
    <dbReference type="NCBI Taxonomy" id="222440"/>
    <lineage>
        <taxon>Eukaryota</taxon>
        <taxon>Metamonada</taxon>
        <taxon>Preaxostyla</taxon>
        <taxon>Oxymonadida</taxon>
        <taxon>Streblomastigidae</taxon>
        <taxon>Streblomastix</taxon>
    </lineage>
</organism>
<name>A0A5J4U4F3_9EUKA</name>
<evidence type="ECO:0000313" key="2">
    <source>
        <dbReference type="Proteomes" id="UP000324800"/>
    </source>
</evidence>
<accession>A0A5J4U4F3</accession>
<dbReference type="Proteomes" id="UP000324800">
    <property type="component" value="Unassembled WGS sequence"/>
</dbReference>
<comment type="caution">
    <text evidence="1">The sequence shown here is derived from an EMBL/GenBank/DDBJ whole genome shotgun (WGS) entry which is preliminary data.</text>
</comment>
<gene>
    <name evidence="1" type="ORF">EZS28_039622</name>
</gene>
<reference evidence="1 2" key="1">
    <citation type="submission" date="2019-03" db="EMBL/GenBank/DDBJ databases">
        <title>Single cell metagenomics reveals metabolic interactions within the superorganism composed of flagellate Streblomastix strix and complex community of Bacteroidetes bacteria on its surface.</title>
        <authorList>
            <person name="Treitli S.C."/>
            <person name="Kolisko M."/>
            <person name="Husnik F."/>
            <person name="Keeling P."/>
            <person name="Hampl V."/>
        </authorList>
    </citation>
    <scope>NUCLEOTIDE SEQUENCE [LARGE SCALE GENOMIC DNA]</scope>
    <source>
        <strain evidence="1">ST1C</strain>
    </source>
</reference>